<evidence type="ECO:0000313" key="2">
    <source>
        <dbReference type="Proteomes" id="UP000735302"/>
    </source>
</evidence>
<gene>
    <name evidence="1" type="ORF">PoB_001711900</name>
</gene>
<dbReference type="AlphaFoldDB" id="A0AAV3Z5M9"/>
<reference evidence="1 2" key="1">
    <citation type="journal article" date="2021" name="Elife">
        <title>Chloroplast acquisition without the gene transfer in kleptoplastic sea slugs, Plakobranchus ocellatus.</title>
        <authorList>
            <person name="Maeda T."/>
            <person name="Takahashi S."/>
            <person name="Yoshida T."/>
            <person name="Shimamura S."/>
            <person name="Takaki Y."/>
            <person name="Nagai Y."/>
            <person name="Toyoda A."/>
            <person name="Suzuki Y."/>
            <person name="Arimoto A."/>
            <person name="Ishii H."/>
            <person name="Satoh N."/>
            <person name="Nishiyama T."/>
            <person name="Hasebe M."/>
            <person name="Maruyama T."/>
            <person name="Minagawa J."/>
            <person name="Obokata J."/>
            <person name="Shigenobu S."/>
        </authorList>
    </citation>
    <scope>NUCLEOTIDE SEQUENCE [LARGE SCALE GENOMIC DNA]</scope>
</reference>
<sequence>MIRKSKKATPLINCKPRVKHKRSMQPCHRVDTSIRFAPRAGLRWRKRESQHHHNHHHHRHCSQRLSLCLGRPYVHFSYCQAKSEMEFWTELLALSMLFFVCSPGTMRSAAQGNGLSRAKRSCHRLKLCLKPFPMLVDLIENDNAGALATLTYKSTLADVCSKQKSLEKCVSGKRCNRFEISYTAQAVLNSLKYICGRDKIALQTGSGCFSRDDFQSGVAQCTDIMKLDTKITTLAIQMGRAREIEFCSVFQNFLRCVHRKVNSVCSDFAADFVSTVFAYTIKDMSDNIGCSIKF</sequence>
<dbReference type="EMBL" id="BLXT01002056">
    <property type="protein sequence ID" value="GFN90613.1"/>
    <property type="molecule type" value="Genomic_DNA"/>
</dbReference>
<comment type="caution">
    <text evidence="1">The sequence shown here is derived from an EMBL/GenBank/DDBJ whole genome shotgun (WGS) entry which is preliminary data.</text>
</comment>
<keyword evidence="2" id="KW-1185">Reference proteome</keyword>
<evidence type="ECO:0008006" key="3">
    <source>
        <dbReference type="Google" id="ProtNLM"/>
    </source>
</evidence>
<name>A0AAV3Z5M9_9GAST</name>
<accession>A0AAV3Z5M9</accession>
<protein>
    <recommendedName>
        <fullName evidence="3">DUF19 domain-containing protein</fullName>
    </recommendedName>
</protein>
<organism evidence="1 2">
    <name type="scientific">Plakobranchus ocellatus</name>
    <dbReference type="NCBI Taxonomy" id="259542"/>
    <lineage>
        <taxon>Eukaryota</taxon>
        <taxon>Metazoa</taxon>
        <taxon>Spiralia</taxon>
        <taxon>Lophotrochozoa</taxon>
        <taxon>Mollusca</taxon>
        <taxon>Gastropoda</taxon>
        <taxon>Heterobranchia</taxon>
        <taxon>Euthyneura</taxon>
        <taxon>Panpulmonata</taxon>
        <taxon>Sacoglossa</taxon>
        <taxon>Placobranchoidea</taxon>
        <taxon>Plakobranchidae</taxon>
        <taxon>Plakobranchus</taxon>
    </lineage>
</organism>
<dbReference type="Proteomes" id="UP000735302">
    <property type="component" value="Unassembled WGS sequence"/>
</dbReference>
<evidence type="ECO:0000313" key="1">
    <source>
        <dbReference type="EMBL" id="GFN90613.1"/>
    </source>
</evidence>
<proteinExistence type="predicted"/>